<comment type="caution">
    <text evidence="2">The sequence shown here is derived from an EMBL/GenBank/DDBJ whole genome shotgun (WGS) entry which is preliminary data.</text>
</comment>
<evidence type="ECO:0000313" key="3">
    <source>
        <dbReference type="Proteomes" id="UP000239590"/>
    </source>
</evidence>
<sequence>MSPMKTQWFFLGVILLWMSGCTAVRVQQKSAVNFDEYRKFTFVKPDIQGNKNPLYKSGITDEMIQNAIASELTKKGLVQDNNQPDLLVSTHEYFENKTQQVANPAYPYPYYVPYNIWYRSRWMPVGYSYYYQPWNSGYHTEHYTEGTLIVDVIDAKTQQLLWRGSLENPVNDPAGLAKQFAHEAEKILARYPEHLQHS</sequence>
<dbReference type="Pfam" id="PF13590">
    <property type="entry name" value="DUF4136"/>
    <property type="match status" value="1"/>
</dbReference>
<proteinExistence type="predicted"/>
<dbReference type="EMBL" id="PTRA01000004">
    <property type="protein sequence ID" value="PQA55562.1"/>
    <property type="molecule type" value="Genomic_DNA"/>
</dbReference>
<name>A0A2S7IHX9_9BACT</name>
<dbReference type="Proteomes" id="UP000239590">
    <property type="component" value="Unassembled WGS sequence"/>
</dbReference>
<gene>
    <name evidence="2" type="ORF">C5O19_19275</name>
</gene>
<dbReference type="OrthoDB" id="118896at2"/>
<evidence type="ECO:0000313" key="2">
    <source>
        <dbReference type="EMBL" id="PQA55562.1"/>
    </source>
</evidence>
<evidence type="ECO:0000259" key="1">
    <source>
        <dbReference type="Pfam" id="PF13590"/>
    </source>
</evidence>
<dbReference type="AlphaFoldDB" id="A0A2S7IHX9"/>
<dbReference type="Gene3D" id="3.30.160.670">
    <property type="match status" value="1"/>
</dbReference>
<dbReference type="PROSITE" id="PS51257">
    <property type="entry name" value="PROKAR_LIPOPROTEIN"/>
    <property type="match status" value="1"/>
</dbReference>
<keyword evidence="3" id="KW-1185">Reference proteome</keyword>
<organism evidence="2 3">
    <name type="scientific">Siphonobacter curvatus</name>
    <dbReference type="NCBI Taxonomy" id="2094562"/>
    <lineage>
        <taxon>Bacteria</taxon>
        <taxon>Pseudomonadati</taxon>
        <taxon>Bacteroidota</taxon>
        <taxon>Cytophagia</taxon>
        <taxon>Cytophagales</taxon>
        <taxon>Cytophagaceae</taxon>
        <taxon>Siphonobacter</taxon>
    </lineage>
</organism>
<accession>A0A2S7IHX9</accession>
<feature type="domain" description="DUF4136" evidence="1">
    <location>
        <begin position="26"/>
        <end position="192"/>
    </location>
</feature>
<dbReference type="InterPro" id="IPR025411">
    <property type="entry name" value="DUF4136"/>
</dbReference>
<reference evidence="3" key="1">
    <citation type="submission" date="2018-02" db="EMBL/GenBank/DDBJ databases">
        <title>Genome sequencing of Solimonas sp. HR-BB.</title>
        <authorList>
            <person name="Lee Y."/>
            <person name="Jeon C.O."/>
        </authorList>
    </citation>
    <scope>NUCLEOTIDE SEQUENCE [LARGE SCALE GENOMIC DNA]</scope>
    <source>
        <strain evidence="3">HR-U</strain>
    </source>
</reference>
<protein>
    <recommendedName>
        <fullName evidence="1">DUF4136 domain-containing protein</fullName>
    </recommendedName>
</protein>